<evidence type="ECO:0000313" key="1">
    <source>
        <dbReference type="EMBL" id="MDV2884145.1"/>
    </source>
</evidence>
<dbReference type="Pfam" id="PF13911">
    <property type="entry name" value="AhpC-TSA_2"/>
    <property type="match status" value="1"/>
</dbReference>
<accession>A0AAJ2L0E9</accession>
<dbReference type="InterPro" id="IPR032801">
    <property type="entry name" value="PXL2A/B/C"/>
</dbReference>
<reference evidence="1" key="1">
    <citation type="submission" date="2023-10" db="EMBL/GenBank/DDBJ databases">
        <title>Screening of Alkalihalophilus pseudofirmusBZ-TG-HK211 and Its Alleviation of Salt Stress on Rapeseed Growth.</title>
        <authorList>
            <person name="Zhao B."/>
            <person name="Guo T."/>
        </authorList>
    </citation>
    <scope>NUCLEOTIDE SEQUENCE</scope>
    <source>
        <strain evidence="1">BZ-TG-HK211</strain>
    </source>
</reference>
<dbReference type="AlphaFoldDB" id="A0AAJ2L0E9"/>
<gene>
    <name evidence="1" type="ORF">RYX45_03075</name>
</gene>
<dbReference type="EMBL" id="JAWJAY010000001">
    <property type="protein sequence ID" value="MDV2884145.1"/>
    <property type="molecule type" value="Genomic_DNA"/>
</dbReference>
<name>A0AAJ2L0E9_ALKPS</name>
<proteinExistence type="predicted"/>
<protein>
    <submittedName>
        <fullName evidence="1">Peroxiredoxin-like family protein</fullName>
    </submittedName>
</protein>
<comment type="caution">
    <text evidence="1">The sequence shown here is derived from an EMBL/GenBank/DDBJ whole genome shotgun (WGS) entry which is preliminary data.</text>
</comment>
<evidence type="ECO:0000313" key="2">
    <source>
        <dbReference type="Proteomes" id="UP001285636"/>
    </source>
</evidence>
<sequence length="136" mass="15700">MRESYEQFKKRNVEIFIVTPHDEEYLTKYKDTLSSYPFPFYGDSTLTLYNKLGHQSLSKWKLFIHSVSSLFKGNFTLPSNAQDKKAVKEAIKKSDVEVQGGAWLFDSNNEVVWHHIDKSPNDHADISTLIEKANSL</sequence>
<organism evidence="1 2">
    <name type="scientific">Alkalihalophilus pseudofirmus</name>
    <name type="common">Bacillus pseudofirmus</name>
    <dbReference type="NCBI Taxonomy" id="79885"/>
    <lineage>
        <taxon>Bacteria</taxon>
        <taxon>Bacillati</taxon>
        <taxon>Bacillota</taxon>
        <taxon>Bacilli</taxon>
        <taxon>Bacillales</taxon>
        <taxon>Bacillaceae</taxon>
        <taxon>Alkalihalophilus</taxon>
    </lineage>
</organism>
<dbReference type="SUPFAM" id="SSF52833">
    <property type="entry name" value="Thioredoxin-like"/>
    <property type="match status" value="1"/>
</dbReference>
<dbReference type="RefSeq" id="WP_289236223.1">
    <property type="nucleotide sequence ID" value="NZ_CP117835.1"/>
</dbReference>
<dbReference type="InterPro" id="IPR036249">
    <property type="entry name" value="Thioredoxin-like_sf"/>
</dbReference>
<dbReference type="Gene3D" id="3.40.30.10">
    <property type="entry name" value="Glutaredoxin"/>
    <property type="match status" value="1"/>
</dbReference>
<dbReference type="Proteomes" id="UP001285636">
    <property type="component" value="Unassembled WGS sequence"/>
</dbReference>